<name>A0A1Q9DAP1_SYMMI</name>
<keyword evidence="2" id="KW-1185">Reference proteome</keyword>
<reference evidence="1 2" key="1">
    <citation type="submission" date="2016-02" db="EMBL/GenBank/DDBJ databases">
        <title>Genome analysis of coral dinoflagellate symbionts highlights evolutionary adaptations to a symbiotic lifestyle.</title>
        <authorList>
            <person name="Aranda M."/>
            <person name="Li Y."/>
            <person name="Liew Y.J."/>
            <person name="Baumgarten S."/>
            <person name="Simakov O."/>
            <person name="Wilson M."/>
            <person name="Piel J."/>
            <person name="Ashoor H."/>
            <person name="Bougouffa S."/>
            <person name="Bajic V.B."/>
            <person name="Ryu T."/>
            <person name="Ravasi T."/>
            <person name="Bayer T."/>
            <person name="Micklem G."/>
            <person name="Kim H."/>
            <person name="Bhak J."/>
            <person name="Lajeunesse T.C."/>
            <person name="Voolstra C.R."/>
        </authorList>
    </citation>
    <scope>NUCLEOTIDE SEQUENCE [LARGE SCALE GENOMIC DNA]</scope>
    <source>
        <strain evidence="1 2">CCMP2467</strain>
    </source>
</reference>
<accession>A0A1Q9DAP1</accession>
<dbReference type="AlphaFoldDB" id="A0A1Q9DAP1"/>
<protein>
    <submittedName>
        <fullName evidence="1">Uncharacterized protein</fullName>
    </submittedName>
</protein>
<proteinExistence type="predicted"/>
<evidence type="ECO:0000313" key="1">
    <source>
        <dbReference type="EMBL" id="OLP92205.1"/>
    </source>
</evidence>
<evidence type="ECO:0000313" key="2">
    <source>
        <dbReference type="Proteomes" id="UP000186817"/>
    </source>
</evidence>
<comment type="caution">
    <text evidence="1">The sequence shown here is derived from an EMBL/GenBank/DDBJ whole genome shotgun (WGS) entry which is preliminary data.</text>
</comment>
<dbReference type="EMBL" id="LSRX01000631">
    <property type="protein sequence ID" value="OLP92205.1"/>
    <property type="molecule type" value="Genomic_DNA"/>
</dbReference>
<dbReference type="Proteomes" id="UP000186817">
    <property type="component" value="Unassembled WGS sequence"/>
</dbReference>
<sequence length="214" mass="24217">MKLVIVLRFILVGFNEYFLTMLLLESTTPNLQFVGILVLKLCQKSYKTHPGCRSLINAFWVAVGGRLKLPRCVQAYMAVFGYDHTEVKDKTLLLSHLSSLICSCSLAAAVLADVAFHPVPSVGIVREQTLLLLILVFLSESIMLCFHERFGWLSTLLVPSWSRDLPQWKPDLQWWASFLTPWRLMVWLASLGLCIARSHEELLTRLSGRSDVPG</sequence>
<organism evidence="1 2">
    <name type="scientific">Symbiodinium microadriaticum</name>
    <name type="common">Dinoflagellate</name>
    <name type="synonym">Zooxanthella microadriatica</name>
    <dbReference type="NCBI Taxonomy" id="2951"/>
    <lineage>
        <taxon>Eukaryota</taxon>
        <taxon>Sar</taxon>
        <taxon>Alveolata</taxon>
        <taxon>Dinophyceae</taxon>
        <taxon>Suessiales</taxon>
        <taxon>Symbiodiniaceae</taxon>
        <taxon>Symbiodinium</taxon>
    </lineage>
</organism>
<gene>
    <name evidence="1" type="ORF">AK812_SmicGene26025</name>
</gene>